<protein>
    <submittedName>
        <fullName evidence="2">Uncharacterized protein</fullName>
    </submittedName>
</protein>
<accession>A0A6A6X3Y0</accession>
<proteinExistence type="predicted"/>
<feature type="region of interest" description="Disordered" evidence="1">
    <location>
        <begin position="17"/>
        <end position="64"/>
    </location>
</feature>
<dbReference type="AlphaFoldDB" id="A0A6A6X3Y0"/>
<gene>
    <name evidence="2" type="ORF">K505DRAFT_339937</name>
</gene>
<dbReference type="EMBL" id="MU002042">
    <property type="protein sequence ID" value="KAF2791019.1"/>
    <property type="molecule type" value="Genomic_DNA"/>
</dbReference>
<feature type="compositionally biased region" description="Polar residues" evidence="1">
    <location>
        <begin position="20"/>
        <end position="43"/>
    </location>
</feature>
<keyword evidence="3" id="KW-1185">Reference proteome</keyword>
<dbReference type="OrthoDB" id="3801194at2759"/>
<sequence>MSSYGYHNTGGQWHDGIPQASLSITIPSPTQSSAVPKPTQSTALPKPAQSIIMPESTQPIEQPKLNMPDIQAQYKAMVRVDSDLRARIRKYIEENWWKDLCRSACNNKFYLFDKHLFDDEGVLDVKMPAYRKILQSLAMVYLYIVDKSGKDSLSDWRLSWAINDDGAPFIHYTNPVTGQTFGITEPKTGFVDHANELKTLRKRREAGKHLRSKIPADKLKYYTSPKPTNNALSGESEDIKALQDAALALAAKMKHDTGLVGVALSPAQSAPQGEEGSELDGGEWYIFGDEDTKLAFSVGNEIGDDDFGEARRLGEQNNGYVYNAKDSVSAPITPLHGF</sequence>
<name>A0A6A6X3Y0_9PLEO</name>
<evidence type="ECO:0000313" key="2">
    <source>
        <dbReference type="EMBL" id="KAF2791019.1"/>
    </source>
</evidence>
<reference evidence="2" key="1">
    <citation type="journal article" date="2020" name="Stud. Mycol.">
        <title>101 Dothideomycetes genomes: a test case for predicting lifestyles and emergence of pathogens.</title>
        <authorList>
            <person name="Haridas S."/>
            <person name="Albert R."/>
            <person name="Binder M."/>
            <person name="Bloem J."/>
            <person name="Labutti K."/>
            <person name="Salamov A."/>
            <person name="Andreopoulos B."/>
            <person name="Baker S."/>
            <person name="Barry K."/>
            <person name="Bills G."/>
            <person name="Bluhm B."/>
            <person name="Cannon C."/>
            <person name="Castanera R."/>
            <person name="Culley D."/>
            <person name="Daum C."/>
            <person name="Ezra D."/>
            <person name="Gonzalez J."/>
            <person name="Henrissat B."/>
            <person name="Kuo A."/>
            <person name="Liang C."/>
            <person name="Lipzen A."/>
            <person name="Lutzoni F."/>
            <person name="Magnuson J."/>
            <person name="Mondo S."/>
            <person name="Nolan M."/>
            <person name="Ohm R."/>
            <person name="Pangilinan J."/>
            <person name="Park H.-J."/>
            <person name="Ramirez L."/>
            <person name="Alfaro M."/>
            <person name="Sun H."/>
            <person name="Tritt A."/>
            <person name="Yoshinaga Y."/>
            <person name="Zwiers L.-H."/>
            <person name="Turgeon B."/>
            <person name="Goodwin S."/>
            <person name="Spatafora J."/>
            <person name="Crous P."/>
            <person name="Grigoriev I."/>
        </authorList>
    </citation>
    <scope>NUCLEOTIDE SEQUENCE</scope>
    <source>
        <strain evidence="2">CBS 109.77</strain>
    </source>
</reference>
<dbReference type="Proteomes" id="UP000799757">
    <property type="component" value="Unassembled WGS sequence"/>
</dbReference>
<evidence type="ECO:0000313" key="3">
    <source>
        <dbReference type="Proteomes" id="UP000799757"/>
    </source>
</evidence>
<evidence type="ECO:0000256" key="1">
    <source>
        <dbReference type="SAM" id="MobiDB-lite"/>
    </source>
</evidence>
<organism evidence="2 3">
    <name type="scientific">Melanomma pulvis-pyrius CBS 109.77</name>
    <dbReference type="NCBI Taxonomy" id="1314802"/>
    <lineage>
        <taxon>Eukaryota</taxon>
        <taxon>Fungi</taxon>
        <taxon>Dikarya</taxon>
        <taxon>Ascomycota</taxon>
        <taxon>Pezizomycotina</taxon>
        <taxon>Dothideomycetes</taxon>
        <taxon>Pleosporomycetidae</taxon>
        <taxon>Pleosporales</taxon>
        <taxon>Melanommataceae</taxon>
        <taxon>Melanomma</taxon>
    </lineage>
</organism>